<proteinExistence type="predicted"/>
<dbReference type="PANTHER" id="PTHR47331:SF5">
    <property type="entry name" value="RIBONUCLEASE H"/>
    <property type="match status" value="1"/>
</dbReference>
<dbReference type="GeneID" id="126891178"/>
<evidence type="ECO:0000313" key="1">
    <source>
        <dbReference type="EnsemblMetazoa" id="XP_050516319.1"/>
    </source>
</evidence>
<name>A0ABM5L1K8_DIAVI</name>
<dbReference type="Pfam" id="PF03564">
    <property type="entry name" value="DUF1759"/>
    <property type="match status" value="1"/>
</dbReference>
<dbReference type="InterPro" id="IPR005312">
    <property type="entry name" value="DUF1759"/>
</dbReference>
<protein>
    <recommendedName>
        <fullName evidence="3">Peptidase aspartic putative domain-containing protein</fullName>
    </recommendedName>
</protein>
<evidence type="ECO:0000313" key="2">
    <source>
        <dbReference type="Proteomes" id="UP001652700"/>
    </source>
</evidence>
<dbReference type="EnsemblMetazoa" id="XM_050660362.1">
    <property type="protein sequence ID" value="XP_050516319.1"/>
    <property type="gene ID" value="LOC126891178"/>
</dbReference>
<keyword evidence="2" id="KW-1185">Reference proteome</keyword>
<dbReference type="PANTHER" id="PTHR47331">
    <property type="entry name" value="PHD-TYPE DOMAIN-CONTAINING PROTEIN"/>
    <property type="match status" value="1"/>
</dbReference>
<organism evidence="1 2">
    <name type="scientific">Diabrotica virgifera virgifera</name>
    <name type="common">western corn rootworm</name>
    <dbReference type="NCBI Taxonomy" id="50390"/>
    <lineage>
        <taxon>Eukaryota</taxon>
        <taxon>Metazoa</taxon>
        <taxon>Ecdysozoa</taxon>
        <taxon>Arthropoda</taxon>
        <taxon>Hexapoda</taxon>
        <taxon>Insecta</taxon>
        <taxon>Pterygota</taxon>
        <taxon>Neoptera</taxon>
        <taxon>Endopterygota</taxon>
        <taxon>Coleoptera</taxon>
        <taxon>Polyphaga</taxon>
        <taxon>Cucujiformia</taxon>
        <taxon>Chrysomeloidea</taxon>
        <taxon>Chrysomelidae</taxon>
        <taxon>Galerucinae</taxon>
        <taxon>Diabroticina</taxon>
        <taxon>Diabroticites</taxon>
        <taxon>Diabrotica</taxon>
    </lineage>
</organism>
<dbReference type="Proteomes" id="UP001652700">
    <property type="component" value="Unplaced"/>
</dbReference>
<sequence length="719" mass="80908">MSETENHSQVSNVERYKKKRAGLKSKLTIFKNYITDVESNISNDGYNIPYEEIKLRLNKAVDLLDNFDEIQSEIECHVNDLEEEASQRELFEKDYFSIITKTRSLLSKSNPNEVIHNINSENDVQSQAGPSSRPNVNCNIKLPTLQLVKYSGSYEKWLEYRDSFQSIILDNSDINPIQKFHYLKSSLSGVAEKVISSLPVSSDNFSVAWKMLCERFANKDLLIYNHTKCLFSLPKITKPSASSIRQLIDELQGNLRSLKSLDQPVDTWDTLLIFIIIEKLDSYTTQEWESKKPSNATLKDLINFLKGKADVLEKIDANLGQNNKERFGSDKKSSRALVATQTSCAFCKSINHKISLCPDFNHLSISDRAENVKRLKLCFNCLHSGHINLNCKYGKCTKCGKKHHSLLHINTDNSNNLTSYSNPVQSSSNIQSDSTVHNTQTLSNYVPKYKSVLLSTVLVNVFDSAGVAHKCRALLDSASQSNYIVSSFFDKLGIAKNRLNVSVSGFGQVSSNLKYNCNLRIGSCYSSFKSSINCLITNSICDQLPGCNVDISSLRIPSNIQLSDPNFHINSSIDLLIGAGLFYNLLCVGQIKLNRVGPILQKTRLGWIVSGPIAQTASNRTICNVSRLSDVNDLSRFWEIEEISTSSPRSREEISCEEHFQSFHKRDKNGRFIVTIPFKESLDQLGYRTVINNSSSNLYCFMAIQHCQIVETVGTSVKD</sequence>
<evidence type="ECO:0008006" key="3">
    <source>
        <dbReference type="Google" id="ProtNLM"/>
    </source>
</evidence>
<reference evidence="1" key="1">
    <citation type="submission" date="2025-05" db="UniProtKB">
        <authorList>
            <consortium name="EnsemblMetazoa"/>
        </authorList>
    </citation>
    <scope>IDENTIFICATION</scope>
</reference>
<accession>A0ABM5L1K8</accession>
<dbReference type="RefSeq" id="XP_050516319.1">
    <property type="nucleotide sequence ID" value="XM_050660362.1"/>
</dbReference>